<dbReference type="EC" id="2.7.13.3" evidence="2"/>
<evidence type="ECO:0000256" key="4">
    <source>
        <dbReference type="ARBA" id="ARBA00022679"/>
    </source>
</evidence>
<dbReference type="InterPro" id="IPR011712">
    <property type="entry name" value="Sig_transdc_His_kin_sub3_dim/P"/>
</dbReference>
<dbReference type="Pfam" id="PF02518">
    <property type="entry name" value="HATPase_c"/>
    <property type="match status" value="1"/>
</dbReference>
<evidence type="ECO:0000256" key="3">
    <source>
        <dbReference type="ARBA" id="ARBA00022553"/>
    </source>
</evidence>
<keyword evidence="13" id="KW-1185">Reference proteome</keyword>
<gene>
    <name evidence="12" type="ORF">ACFSCY_13465</name>
</gene>
<evidence type="ECO:0000256" key="9">
    <source>
        <dbReference type="SAM" id="Phobius"/>
    </source>
</evidence>
<dbReference type="InterPro" id="IPR050482">
    <property type="entry name" value="Sensor_HK_TwoCompSys"/>
</dbReference>
<keyword evidence="9" id="KW-1133">Transmembrane helix</keyword>
<keyword evidence="9" id="KW-0812">Transmembrane</keyword>
<dbReference type="RefSeq" id="WP_343987692.1">
    <property type="nucleotide sequence ID" value="NZ_BAAAJG010000029.1"/>
</dbReference>
<evidence type="ECO:0000256" key="6">
    <source>
        <dbReference type="ARBA" id="ARBA00022777"/>
    </source>
</evidence>
<keyword evidence="6 12" id="KW-0418">Kinase</keyword>
<evidence type="ECO:0000256" key="1">
    <source>
        <dbReference type="ARBA" id="ARBA00000085"/>
    </source>
</evidence>
<protein>
    <recommendedName>
        <fullName evidence="2">histidine kinase</fullName>
        <ecNumber evidence="2">2.7.13.3</ecNumber>
    </recommendedName>
</protein>
<evidence type="ECO:0000259" key="10">
    <source>
        <dbReference type="Pfam" id="PF02518"/>
    </source>
</evidence>
<keyword evidence="7" id="KW-0067">ATP-binding</keyword>
<evidence type="ECO:0000256" key="7">
    <source>
        <dbReference type="ARBA" id="ARBA00022840"/>
    </source>
</evidence>
<dbReference type="Gene3D" id="3.30.565.10">
    <property type="entry name" value="Histidine kinase-like ATPase, C-terminal domain"/>
    <property type="match status" value="1"/>
</dbReference>
<comment type="catalytic activity">
    <reaction evidence="1">
        <text>ATP + protein L-histidine = ADP + protein N-phospho-L-histidine.</text>
        <dbReference type="EC" id="2.7.13.3"/>
    </reaction>
</comment>
<keyword evidence="5" id="KW-0547">Nucleotide-binding</keyword>
<feature type="transmembrane region" description="Helical" evidence="9">
    <location>
        <begin position="12"/>
        <end position="34"/>
    </location>
</feature>
<feature type="transmembrane region" description="Helical" evidence="9">
    <location>
        <begin position="83"/>
        <end position="111"/>
    </location>
</feature>
<accession>A0ABW4FIJ1</accession>
<dbReference type="GO" id="GO:0016301">
    <property type="term" value="F:kinase activity"/>
    <property type="evidence" value="ECO:0007669"/>
    <property type="project" value="UniProtKB-KW"/>
</dbReference>
<dbReference type="EMBL" id="JBHUCP010000008">
    <property type="protein sequence ID" value="MFD1530453.1"/>
    <property type="molecule type" value="Genomic_DNA"/>
</dbReference>
<feature type="domain" description="Signal transduction histidine kinase subgroup 3 dimerisation and phosphoacceptor" evidence="11">
    <location>
        <begin position="193"/>
        <end position="255"/>
    </location>
</feature>
<dbReference type="PANTHER" id="PTHR24421">
    <property type="entry name" value="NITRATE/NITRITE SENSOR PROTEIN NARX-RELATED"/>
    <property type="match status" value="1"/>
</dbReference>
<keyword evidence="9" id="KW-0472">Membrane</keyword>
<feature type="transmembrane region" description="Helical" evidence="9">
    <location>
        <begin position="131"/>
        <end position="153"/>
    </location>
</feature>
<evidence type="ECO:0000259" key="11">
    <source>
        <dbReference type="Pfam" id="PF07730"/>
    </source>
</evidence>
<dbReference type="SUPFAM" id="SSF55874">
    <property type="entry name" value="ATPase domain of HSP90 chaperone/DNA topoisomerase II/histidine kinase"/>
    <property type="match status" value="1"/>
</dbReference>
<dbReference type="Gene3D" id="1.20.5.1930">
    <property type="match status" value="1"/>
</dbReference>
<name>A0ABW4FIJ1_9PSEU</name>
<keyword evidence="4" id="KW-0808">Transferase</keyword>
<sequence>MIERAARTALGLALGGLTALAHLVLVAPAAALLLPPARPAVAGAVRRLAGVERARVAALLGGQDAAVAQPSLRRVLRYLAARLPVGLLGAAVLTLLGIGAVFGATMLWSWVTRTPWVLEQEPAIVVSTTLVAYYALPGAVLLYLGLAGAAAVARWERSLLARLLAPSREEQLTQRVAELSRTRDAVIAAVDDERRRIERDLHDGVQQRLVALGMLLGRARRHPDRTTEFVAQAHEEARRALADLRDVSWRVYPAALDSEGLAAALESVAERAPLPVRITCALPAEPLPALRAVVWFVVCEAVTNAAKHSEALRVEAEVLMDGSVLRANVRDDGRGGADPSGGGLAGLARRVQAADGTLTVTSPPGGGTTITAELPCA</sequence>
<dbReference type="InterPro" id="IPR036890">
    <property type="entry name" value="HATPase_C_sf"/>
</dbReference>
<reference evidence="13" key="1">
    <citation type="journal article" date="2019" name="Int. J. Syst. Evol. Microbiol.">
        <title>The Global Catalogue of Microorganisms (GCM) 10K type strain sequencing project: providing services to taxonomists for standard genome sequencing and annotation.</title>
        <authorList>
            <consortium name="The Broad Institute Genomics Platform"/>
            <consortium name="The Broad Institute Genome Sequencing Center for Infectious Disease"/>
            <person name="Wu L."/>
            <person name="Ma J."/>
        </authorList>
    </citation>
    <scope>NUCLEOTIDE SEQUENCE [LARGE SCALE GENOMIC DNA]</scope>
    <source>
        <strain evidence="13">JCM 12165</strain>
    </source>
</reference>
<dbReference type="InterPro" id="IPR003594">
    <property type="entry name" value="HATPase_dom"/>
</dbReference>
<evidence type="ECO:0000313" key="13">
    <source>
        <dbReference type="Proteomes" id="UP001597145"/>
    </source>
</evidence>
<dbReference type="Pfam" id="PF07730">
    <property type="entry name" value="HisKA_3"/>
    <property type="match status" value="1"/>
</dbReference>
<proteinExistence type="predicted"/>
<dbReference type="Proteomes" id="UP001597145">
    <property type="component" value="Unassembled WGS sequence"/>
</dbReference>
<dbReference type="CDD" id="cd16917">
    <property type="entry name" value="HATPase_UhpB-NarQ-NarX-like"/>
    <property type="match status" value="1"/>
</dbReference>
<evidence type="ECO:0000256" key="8">
    <source>
        <dbReference type="ARBA" id="ARBA00023012"/>
    </source>
</evidence>
<dbReference type="PANTHER" id="PTHR24421:SF10">
    <property type="entry name" value="NITRATE_NITRITE SENSOR PROTEIN NARQ"/>
    <property type="match status" value="1"/>
</dbReference>
<evidence type="ECO:0000256" key="2">
    <source>
        <dbReference type="ARBA" id="ARBA00012438"/>
    </source>
</evidence>
<keyword evidence="3" id="KW-0597">Phosphoprotein</keyword>
<keyword evidence="8" id="KW-0902">Two-component regulatory system</keyword>
<evidence type="ECO:0000313" key="12">
    <source>
        <dbReference type="EMBL" id="MFD1530453.1"/>
    </source>
</evidence>
<feature type="domain" description="Histidine kinase/HSP90-like ATPase" evidence="10">
    <location>
        <begin position="297"/>
        <end position="375"/>
    </location>
</feature>
<evidence type="ECO:0000256" key="5">
    <source>
        <dbReference type="ARBA" id="ARBA00022741"/>
    </source>
</evidence>
<organism evidence="12 13">
    <name type="scientific">Pseudonocardia aurantiaca</name>
    <dbReference type="NCBI Taxonomy" id="75290"/>
    <lineage>
        <taxon>Bacteria</taxon>
        <taxon>Bacillati</taxon>
        <taxon>Actinomycetota</taxon>
        <taxon>Actinomycetes</taxon>
        <taxon>Pseudonocardiales</taxon>
        <taxon>Pseudonocardiaceae</taxon>
        <taxon>Pseudonocardia</taxon>
    </lineage>
</organism>
<comment type="caution">
    <text evidence="12">The sequence shown here is derived from an EMBL/GenBank/DDBJ whole genome shotgun (WGS) entry which is preliminary data.</text>
</comment>